<evidence type="ECO:0000256" key="1">
    <source>
        <dbReference type="SAM" id="Phobius"/>
    </source>
</evidence>
<keyword evidence="1" id="KW-0812">Transmembrane</keyword>
<gene>
    <name evidence="2" type="ORF">Y1Q_0009397</name>
</gene>
<proteinExistence type="predicted"/>
<evidence type="ECO:0000313" key="3">
    <source>
        <dbReference type="Proteomes" id="UP000050525"/>
    </source>
</evidence>
<reference evidence="2 3" key="1">
    <citation type="journal article" date="2012" name="Genome Biol.">
        <title>Sequencing three crocodilian genomes to illuminate the evolution of archosaurs and amniotes.</title>
        <authorList>
            <person name="St John J.A."/>
            <person name="Braun E.L."/>
            <person name="Isberg S.R."/>
            <person name="Miles L.G."/>
            <person name="Chong A.Y."/>
            <person name="Gongora J."/>
            <person name="Dalzell P."/>
            <person name="Moran C."/>
            <person name="Bed'hom B."/>
            <person name="Abzhanov A."/>
            <person name="Burgess S.C."/>
            <person name="Cooksey A.M."/>
            <person name="Castoe T.A."/>
            <person name="Crawford N.G."/>
            <person name="Densmore L.D."/>
            <person name="Drew J.C."/>
            <person name="Edwards S.V."/>
            <person name="Faircloth B.C."/>
            <person name="Fujita M.K."/>
            <person name="Greenwold M.J."/>
            <person name="Hoffmann F.G."/>
            <person name="Howard J.M."/>
            <person name="Iguchi T."/>
            <person name="Janes D.E."/>
            <person name="Khan S.Y."/>
            <person name="Kohno S."/>
            <person name="de Koning A.J."/>
            <person name="Lance S.L."/>
            <person name="McCarthy F.M."/>
            <person name="McCormack J.E."/>
            <person name="Merchant M.E."/>
            <person name="Peterson D.G."/>
            <person name="Pollock D.D."/>
            <person name="Pourmand N."/>
            <person name="Raney B.J."/>
            <person name="Roessler K.A."/>
            <person name="Sanford J.R."/>
            <person name="Sawyer R.H."/>
            <person name="Schmidt C.J."/>
            <person name="Triplett E.W."/>
            <person name="Tuberville T.D."/>
            <person name="Venegas-Anaya M."/>
            <person name="Howard J.T."/>
            <person name="Jarvis E.D."/>
            <person name="Guillette L.J.Jr."/>
            <person name="Glenn T.C."/>
            <person name="Green R.E."/>
            <person name="Ray D.A."/>
        </authorList>
    </citation>
    <scope>NUCLEOTIDE SEQUENCE [LARGE SCALE GENOMIC DNA]</scope>
    <source>
        <strain evidence="2">KSC_2009_1</strain>
    </source>
</reference>
<accession>A0A151N8H1</accession>
<dbReference type="AlphaFoldDB" id="A0A151N8H1"/>
<feature type="transmembrane region" description="Helical" evidence="1">
    <location>
        <begin position="72"/>
        <end position="91"/>
    </location>
</feature>
<comment type="caution">
    <text evidence="2">The sequence shown here is derived from an EMBL/GenBank/DDBJ whole genome shotgun (WGS) entry which is preliminary data.</text>
</comment>
<protein>
    <submittedName>
        <fullName evidence="2">Uncharacterized protein</fullName>
    </submittedName>
</protein>
<name>A0A151N8H1_ALLMI</name>
<organism evidence="2 3">
    <name type="scientific">Alligator mississippiensis</name>
    <name type="common">American alligator</name>
    <dbReference type="NCBI Taxonomy" id="8496"/>
    <lineage>
        <taxon>Eukaryota</taxon>
        <taxon>Metazoa</taxon>
        <taxon>Chordata</taxon>
        <taxon>Craniata</taxon>
        <taxon>Vertebrata</taxon>
        <taxon>Euteleostomi</taxon>
        <taxon>Archelosauria</taxon>
        <taxon>Archosauria</taxon>
        <taxon>Crocodylia</taxon>
        <taxon>Alligatoridae</taxon>
        <taxon>Alligatorinae</taxon>
        <taxon>Alligator</taxon>
    </lineage>
</organism>
<dbReference type="EMBL" id="AKHW03003879">
    <property type="protein sequence ID" value="KYO32815.1"/>
    <property type="molecule type" value="Genomic_DNA"/>
</dbReference>
<sequence>MIAELSREDAEEPIPAIQSASFSVPQFLQSAADKIIRIFHMALHLFKEIERLQVKLILDLGKGNCLMDRKGWGWMSGSRIAFLVLLLLYFYDLC</sequence>
<dbReference type="Proteomes" id="UP000050525">
    <property type="component" value="Unassembled WGS sequence"/>
</dbReference>
<evidence type="ECO:0000313" key="2">
    <source>
        <dbReference type="EMBL" id="KYO32815.1"/>
    </source>
</evidence>
<keyword evidence="1" id="KW-0472">Membrane</keyword>
<keyword evidence="1" id="KW-1133">Transmembrane helix</keyword>
<keyword evidence="3" id="KW-1185">Reference proteome</keyword>